<protein>
    <submittedName>
        <fullName evidence="3">BTB/POZ domain protein</fullName>
    </submittedName>
</protein>
<sequence>MSSADPHGQCTLGTEFCKRKKVVYTIEHSPSHFKRPAYYLKQLRDCGDYRSCDIEFVTNTGSVKVHSAIAAAHCRRVAKLLELHNTPLRVDMRRFQSELVLKMVEWMYNGQVEIVWEHMAEHMVVANYLGDAFLHHQLENTLKCVTNEAKTRIEAVNVASHPNTGVSSETVAEILDALNDTCGAFSMEEIMLLQPWAIRTLVATPANTPKKISFLNIALNWLRSLQNISWLDIIINSIYIENMSSRELIAFRRTLRAILLNPSTRRLVTVSADKGATIAINMDKLHEDHTEVFTQRLEKKAEWPNSIAKKENLFYPLLRHEQDREHSTCDVSIRLQYPLFLSELPSYTNLKSQMCRPIGVEGSRNSLNSSEHRHAGQVSSVSSTSTKNMQKIPRENQFVRSSTSNAAPDNSRKLSQKMSREVIRKSCSRVYYKKILKLCYFVCSGDGGKKRQNMLCHIMLSEYTWTMCVMNF</sequence>
<dbReference type="STRING" id="29172.A0A0D8Y122"/>
<dbReference type="Pfam" id="PF00651">
    <property type="entry name" value="BTB"/>
    <property type="match status" value="1"/>
</dbReference>
<dbReference type="PROSITE" id="PS50097">
    <property type="entry name" value="BTB"/>
    <property type="match status" value="1"/>
</dbReference>
<evidence type="ECO:0000256" key="1">
    <source>
        <dbReference type="SAM" id="MobiDB-lite"/>
    </source>
</evidence>
<dbReference type="PANTHER" id="PTHR22670">
    <property type="entry name" value="BTB DOMAIN-CONTAINING PROTEIN-RELATED-RELATED"/>
    <property type="match status" value="1"/>
</dbReference>
<gene>
    <name evidence="3" type="ORF">DICVIV_05605</name>
</gene>
<feature type="compositionally biased region" description="Polar residues" evidence="1">
    <location>
        <begin position="398"/>
        <end position="408"/>
    </location>
</feature>
<keyword evidence="4" id="KW-1185">Reference proteome</keyword>
<dbReference type="Proteomes" id="UP000053766">
    <property type="component" value="Unassembled WGS sequence"/>
</dbReference>
<dbReference type="Gene3D" id="3.30.710.10">
    <property type="entry name" value="Potassium Channel Kv1.1, Chain A"/>
    <property type="match status" value="1"/>
</dbReference>
<dbReference type="InterPro" id="IPR000210">
    <property type="entry name" value="BTB/POZ_dom"/>
</dbReference>
<accession>A0A0D8Y122</accession>
<dbReference type="AlphaFoldDB" id="A0A0D8Y122"/>
<proteinExistence type="predicted"/>
<reference evidence="4" key="2">
    <citation type="journal article" date="2016" name="Sci. Rep.">
        <title>Dictyocaulus viviparus genome, variome and transcriptome elucidate lungworm biology and support future intervention.</title>
        <authorList>
            <person name="McNulty S.N."/>
            <person name="Strube C."/>
            <person name="Rosa B.A."/>
            <person name="Martin J.C."/>
            <person name="Tyagi R."/>
            <person name="Choi Y.J."/>
            <person name="Wang Q."/>
            <person name="Hallsworth Pepin K."/>
            <person name="Zhang X."/>
            <person name="Ozersky P."/>
            <person name="Wilson R.K."/>
            <person name="Sternberg P.W."/>
            <person name="Gasser R.B."/>
            <person name="Mitreva M."/>
        </authorList>
    </citation>
    <scope>NUCLEOTIDE SEQUENCE [LARGE SCALE GENOMIC DNA]</scope>
    <source>
        <strain evidence="4">HannoverDv2000</strain>
    </source>
</reference>
<dbReference type="OrthoDB" id="6482909at2759"/>
<evidence type="ECO:0000259" key="2">
    <source>
        <dbReference type="PROSITE" id="PS50097"/>
    </source>
</evidence>
<dbReference type="EMBL" id="KN716272">
    <property type="protein sequence ID" value="KJH48296.1"/>
    <property type="molecule type" value="Genomic_DNA"/>
</dbReference>
<dbReference type="SUPFAM" id="SSF54695">
    <property type="entry name" value="POZ domain"/>
    <property type="match status" value="1"/>
</dbReference>
<feature type="compositionally biased region" description="Polar residues" evidence="1">
    <location>
        <begin position="377"/>
        <end position="389"/>
    </location>
</feature>
<name>A0A0D8Y122_DICVI</name>
<organism evidence="3 4">
    <name type="scientific">Dictyocaulus viviparus</name>
    <name type="common">Bovine lungworm</name>
    <dbReference type="NCBI Taxonomy" id="29172"/>
    <lineage>
        <taxon>Eukaryota</taxon>
        <taxon>Metazoa</taxon>
        <taxon>Ecdysozoa</taxon>
        <taxon>Nematoda</taxon>
        <taxon>Chromadorea</taxon>
        <taxon>Rhabditida</taxon>
        <taxon>Rhabditina</taxon>
        <taxon>Rhabditomorpha</taxon>
        <taxon>Strongyloidea</taxon>
        <taxon>Metastrongylidae</taxon>
        <taxon>Dictyocaulus</taxon>
    </lineage>
</organism>
<evidence type="ECO:0000313" key="4">
    <source>
        <dbReference type="Proteomes" id="UP000053766"/>
    </source>
</evidence>
<reference evidence="3 4" key="1">
    <citation type="submission" date="2013-11" db="EMBL/GenBank/DDBJ databases">
        <title>Draft genome of the bovine lungworm Dictyocaulus viviparus.</title>
        <authorList>
            <person name="Mitreva M."/>
        </authorList>
    </citation>
    <scope>NUCLEOTIDE SEQUENCE [LARGE SCALE GENOMIC DNA]</scope>
    <source>
        <strain evidence="3 4">HannoverDv2000</strain>
    </source>
</reference>
<dbReference type="CDD" id="cd18186">
    <property type="entry name" value="BTB_POZ_ZBTB_KLHL-like"/>
    <property type="match status" value="1"/>
</dbReference>
<dbReference type="PANTHER" id="PTHR22670:SF8">
    <property type="entry name" value="BTB DOMAIN-CONTAINING PROTEIN-RELATED"/>
    <property type="match status" value="1"/>
</dbReference>
<feature type="region of interest" description="Disordered" evidence="1">
    <location>
        <begin position="361"/>
        <end position="418"/>
    </location>
</feature>
<evidence type="ECO:0000313" key="3">
    <source>
        <dbReference type="EMBL" id="KJH48296.1"/>
    </source>
</evidence>
<dbReference type="InterPro" id="IPR011333">
    <property type="entry name" value="SKP1/BTB/POZ_sf"/>
</dbReference>
<feature type="domain" description="BTB" evidence="2">
    <location>
        <begin position="52"/>
        <end position="116"/>
    </location>
</feature>